<dbReference type="InterPro" id="IPR002645">
    <property type="entry name" value="STAS_dom"/>
</dbReference>
<comment type="caution">
    <text evidence="4">The sequence shown here is derived from an EMBL/GenBank/DDBJ whole genome shotgun (WGS) entry which is preliminary data.</text>
</comment>
<evidence type="ECO:0000256" key="2">
    <source>
        <dbReference type="RuleBase" id="RU003749"/>
    </source>
</evidence>
<comment type="similarity">
    <text evidence="1 2">Belongs to the anti-sigma-factor antagonist family.</text>
</comment>
<reference evidence="4 5" key="1">
    <citation type="submission" date="2021-01" db="EMBL/GenBank/DDBJ databases">
        <title>Genomics of switchgrass bacterial isolates.</title>
        <authorList>
            <person name="Shade A."/>
        </authorList>
    </citation>
    <scope>NUCLEOTIDE SEQUENCE [LARGE SCALE GENOMIC DNA]</scope>
    <source>
        <strain evidence="4 5">PvP111</strain>
    </source>
</reference>
<feature type="domain" description="STAS" evidence="3">
    <location>
        <begin position="17"/>
        <end position="124"/>
    </location>
</feature>
<accession>A0ABS2KTT8</accession>
<dbReference type="PANTHER" id="PTHR33495">
    <property type="entry name" value="ANTI-SIGMA FACTOR ANTAGONIST TM_1081-RELATED-RELATED"/>
    <property type="match status" value="1"/>
</dbReference>
<sequence>MTAHGLDTHFSIDAADLTVLEYERGDVAVVSVGGEIDMSTTPELREVLARVAARGHEDVVLDLSDVTFLGSAGAVLLLGAASSLSVRPMVLVATDPAVRRPLELLGVCSPITVCGSIFEAVSLVGSARDGAGVLSDAG</sequence>
<dbReference type="NCBIfam" id="TIGR00377">
    <property type="entry name" value="ant_ant_sig"/>
    <property type="match status" value="1"/>
</dbReference>
<evidence type="ECO:0000259" key="3">
    <source>
        <dbReference type="PROSITE" id="PS50801"/>
    </source>
</evidence>
<dbReference type="SUPFAM" id="SSF52091">
    <property type="entry name" value="SpoIIaa-like"/>
    <property type="match status" value="1"/>
</dbReference>
<evidence type="ECO:0000313" key="4">
    <source>
        <dbReference type="EMBL" id="MBM7415361.1"/>
    </source>
</evidence>
<dbReference type="Proteomes" id="UP000703038">
    <property type="component" value="Unassembled WGS sequence"/>
</dbReference>
<dbReference type="CDD" id="cd07043">
    <property type="entry name" value="STAS_anti-anti-sigma_factors"/>
    <property type="match status" value="1"/>
</dbReference>
<name>A0ABS2KTT8_9NOCA</name>
<dbReference type="Pfam" id="PF01740">
    <property type="entry name" value="STAS"/>
    <property type="match status" value="1"/>
</dbReference>
<dbReference type="Gene3D" id="3.30.750.24">
    <property type="entry name" value="STAS domain"/>
    <property type="match status" value="1"/>
</dbReference>
<keyword evidence="5" id="KW-1185">Reference proteome</keyword>
<dbReference type="RefSeq" id="WP_204868384.1">
    <property type="nucleotide sequence ID" value="NZ_JAFBBK010000001.1"/>
</dbReference>
<proteinExistence type="inferred from homology"/>
<dbReference type="EMBL" id="JAFBBK010000001">
    <property type="protein sequence ID" value="MBM7415361.1"/>
    <property type="molecule type" value="Genomic_DNA"/>
</dbReference>
<organism evidence="4 5">
    <name type="scientific">Rhodococcoides corynebacterioides</name>
    <dbReference type="NCBI Taxonomy" id="53972"/>
    <lineage>
        <taxon>Bacteria</taxon>
        <taxon>Bacillati</taxon>
        <taxon>Actinomycetota</taxon>
        <taxon>Actinomycetes</taxon>
        <taxon>Mycobacteriales</taxon>
        <taxon>Nocardiaceae</taxon>
        <taxon>Rhodococcoides</taxon>
    </lineage>
</organism>
<evidence type="ECO:0000256" key="1">
    <source>
        <dbReference type="ARBA" id="ARBA00009013"/>
    </source>
</evidence>
<evidence type="ECO:0000313" key="5">
    <source>
        <dbReference type="Proteomes" id="UP000703038"/>
    </source>
</evidence>
<dbReference type="PROSITE" id="PS50801">
    <property type="entry name" value="STAS"/>
    <property type="match status" value="1"/>
</dbReference>
<dbReference type="InterPro" id="IPR003658">
    <property type="entry name" value="Anti-sigma_ant"/>
</dbReference>
<dbReference type="PANTHER" id="PTHR33495:SF2">
    <property type="entry name" value="ANTI-SIGMA FACTOR ANTAGONIST TM_1081-RELATED"/>
    <property type="match status" value="1"/>
</dbReference>
<gene>
    <name evidence="4" type="ORF">JOE42_002094</name>
</gene>
<dbReference type="InterPro" id="IPR036513">
    <property type="entry name" value="STAS_dom_sf"/>
</dbReference>
<protein>
    <recommendedName>
        <fullName evidence="2">Anti-sigma factor antagonist</fullName>
    </recommendedName>
</protein>